<gene>
    <name evidence="2" type="ORF">ODALV1_LOCUS21239</name>
</gene>
<feature type="compositionally biased region" description="Low complexity" evidence="1">
    <location>
        <begin position="426"/>
        <end position="441"/>
    </location>
</feature>
<feature type="region of interest" description="Disordered" evidence="1">
    <location>
        <begin position="31"/>
        <end position="157"/>
    </location>
</feature>
<organism evidence="2 3">
    <name type="scientific">Orchesella dallaii</name>
    <dbReference type="NCBI Taxonomy" id="48710"/>
    <lineage>
        <taxon>Eukaryota</taxon>
        <taxon>Metazoa</taxon>
        <taxon>Ecdysozoa</taxon>
        <taxon>Arthropoda</taxon>
        <taxon>Hexapoda</taxon>
        <taxon>Collembola</taxon>
        <taxon>Entomobryomorpha</taxon>
        <taxon>Entomobryoidea</taxon>
        <taxon>Orchesellidae</taxon>
        <taxon>Orchesellinae</taxon>
        <taxon>Orchesella</taxon>
    </lineage>
</organism>
<feature type="compositionally biased region" description="Polar residues" evidence="1">
    <location>
        <begin position="889"/>
        <end position="918"/>
    </location>
</feature>
<proteinExistence type="predicted"/>
<feature type="compositionally biased region" description="Low complexity" evidence="1">
    <location>
        <begin position="450"/>
        <end position="459"/>
    </location>
</feature>
<feature type="compositionally biased region" description="Polar residues" evidence="1">
    <location>
        <begin position="336"/>
        <end position="348"/>
    </location>
</feature>
<feature type="compositionally biased region" description="Polar residues" evidence="1">
    <location>
        <begin position="715"/>
        <end position="729"/>
    </location>
</feature>
<evidence type="ECO:0000256" key="1">
    <source>
        <dbReference type="SAM" id="MobiDB-lite"/>
    </source>
</evidence>
<evidence type="ECO:0000313" key="2">
    <source>
        <dbReference type="EMBL" id="CAL8126045.1"/>
    </source>
</evidence>
<feature type="region of interest" description="Disordered" evidence="1">
    <location>
        <begin position="695"/>
        <end position="783"/>
    </location>
</feature>
<feature type="compositionally biased region" description="Polar residues" evidence="1">
    <location>
        <begin position="592"/>
        <end position="603"/>
    </location>
</feature>
<comment type="caution">
    <text evidence="2">The sequence shown here is derived from an EMBL/GenBank/DDBJ whole genome shotgun (WGS) entry which is preliminary data.</text>
</comment>
<feature type="region of interest" description="Disordered" evidence="1">
    <location>
        <begin position="420"/>
        <end position="511"/>
    </location>
</feature>
<feature type="compositionally biased region" description="Polar residues" evidence="1">
    <location>
        <begin position="57"/>
        <end position="67"/>
    </location>
</feature>
<feature type="compositionally biased region" description="Polar residues" evidence="1">
    <location>
        <begin position="747"/>
        <end position="764"/>
    </location>
</feature>
<feature type="compositionally biased region" description="Gly residues" evidence="1">
    <location>
        <begin position="264"/>
        <end position="274"/>
    </location>
</feature>
<feature type="region of interest" description="Disordered" evidence="1">
    <location>
        <begin position="336"/>
        <end position="355"/>
    </location>
</feature>
<feature type="compositionally biased region" description="Polar residues" evidence="1">
    <location>
        <begin position="460"/>
        <end position="509"/>
    </location>
</feature>
<dbReference type="EMBL" id="CAXLJM020000070">
    <property type="protein sequence ID" value="CAL8126045.1"/>
    <property type="molecule type" value="Genomic_DNA"/>
</dbReference>
<accession>A0ABP1RCN8</accession>
<feature type="compositionally biased region" description="Low complexity" evidence="1">
    <location>
        <begin position="94"/>
        <end position="106"/>
    </location>
</feature>
<reference evidence="2 3" key="1">
    <citation type="submission" date="2024-08" db="EMBL/GenBank/DDBJ databases">
        <authorList>
            <person name="Cucini C."/>
            <person name="Frati F."/>
        </authorList>
    </citation>
    <scope>NUCLEOTIDE SEQUENCE [LARGE SCALE GENOMIC DNA]</scope>
</reference>
<feature type="compositionally biased region" description="Basic and acidic residues" evidence="1">
    <location>
        <begin position="731"/>
        <end position="742"/>
    </location>
</feature>
<feature type="region of interest" description="Disordered" evidence="1">
    <location>
        <begin position="793"/>
        <end position="812"/>
    </location>
</feature>
<name>A0ABP1RCN8_9HEXA</name>
<feature type="region of interest" description="Disordered" evidence="1">
    <location>
        <begin position="865"/>
        <end position="935"/>
    </location>
</feature>
<dbReference type="Proteomes" id="UP001642540">
    <property type="component" value="Unassembled WGS sequence"/>
</dbReference>
<protein>
    <submittedName>
        <fullName evidence="2">Uncharacterized protein</fullName>
    </submittedName>
</protein>
<keyword evidence="3" id="KW-1185">Reference proteome</keyword>
<feature type="region of interest" description="Disordered" evidence="1">
    <location>
        <begin position="260"/>
        <end position="296"/>
    </location>
</feature>
<feature type="region of interest" description="Disordered" evidence="1">
    <location>
        <begin position="578"/>
        <end position="603"/>
    </location>
</feature>
<sequence>MGSLTPPWADELLARNSKIARKMMSSMSIESYFEPEHESGSTKNGSPPCPQRCISVASPSVPKTSPLANGGVGVNEGTSSRKVVDPSGTGRMASSQSPTSSKPSFSAILNNSQRVKRQQQHSKNTEKLSPIRNERDSMFDEDTTQEDNKKRFEMTNGGEDLSILEYGPGIVKKLRSRYQSLALRQYAARPSLRRSTSLENCLDAVSAEELAATLESKISTSSAVQAEEGNDTDERQQRGRKLLSSQALDSSDFSRIQYQQNGSVGKGGSGGGPRGRTSGPDASARRDRMRRARSVDALHRTKREEEILEKFKHVVLPKEEIVIIEVSKPQHGSVISSATNGFNHESNGTGVGGEKRFPTRLLLTSNNLRNSAAVLDQQTANRVRNLISPEHELPPHDIVRETARIFEKNQENLNRRIGQALRLSKSHSTTSVVSSTGITSPPLTPPSPTPSTTSSTTTSQQKPVTAQGTTSSSMQPQDKSFATKTSGKVEANNPTAQTNGMANGPSHGQRQIGIIKPTLSNSGSVVVSSKICNGETPSKVDRVRSPILSPIGFSSSQKPLIQNSLKPPLSPKPIFTSSPKVNIPGGKANSCGPKSTLAQESPSTSPILIIERDPRSISPVKSASPIPVVNSSANSAVGVGDTGRSKSPVFAKFSVSPTEDRHEVYMRSPSPINGKLSPVDSFDGSGKRLGVNYTIARSNSPDEPSTNKIGEVKSKTASTTNLGVQNGQVSEKAKEVTKEQVRRTPSPVITETPSNNKGSQSQLRVHQKQKSSQGGNGSMVFNFTSRKDVPNYIEDDGLRRRGDGAPSEGEGISVMDKDAVDSKLPTFEGGNVIINGRSSIQKKPKSHKLNISFNEDATTTYEYPSESSLMIEEEPSESENTGPKKPSVVSGSSLGSYTPKVGTNTYQLGSYTTLTLDGSSGHKKSNGKQEDEENEFIEDYLKPNTESTTWSNEMSADILF</sequence>
<evidence type="ECO:0000313" key="3">
    <source>
        <dbReference type="Proteomes" id="UP001642540"/>
    </source>
</evidence>
<feature type="compositionally biased region" description="Polar residues" evidence="1">
    <location>
        <begin position="695"/>
        <end position="708"/>
    </location>
</feature>